<dbReference type="InterPro" id="IPR036412">
    <property type="entry name" value="HAD-like_sf"/>
</dbReference>
<comment type="catalytic activity">
    <reaction evidence="1">
        <text>2-phosphoglycolate + H2O = glycolate + phosphate</text>
        <dbReference type="Rhea" id="RHEA:14369"/>
        <dbReference type="ChEBI" id="CHEBI:15377"/>
        <dbReference type="ChEBI" id="CHEBI:29805"/>
        <dbReference type="ChEBI" id="CHEBI:43474"/>
        <dbReference type="ChEBI" id="CHEBI:58033"/>
        <dbReference type="EC" id="3.1.3.18"/>
    </reaction>
</comment>
<dbReference type="STRING" id="452637.Oter_4195"/>
<dbReference type="GO" id="GO:0006281">
    <property type="term" value="P:DNA repair"/>
    <property type="evidence" value="ECO:0007669"/>
    <property type="project" value="TreeGrafter"/>
</dbReference>
<comment type="similarity">
    <text evidence="3">Belongs to the HAD-like hydrolase superfamily. CbbY/CbbZ/Gph/YieH family.</text>
</comment>
<dbReference type="GO" id="GO:0005829">
    <property type="term" value="C:cytosol"/>
    <property type="evidence" value="ECO:0007669"/>
    <property type="project" value="TreeGrafter"/>
</dbReference>
<dbReference type="InterPro" id="IPR023214">
    <property type="entry name" value="HAD_sf"/>
</dbReference>
<dbReference type="InterPro" id="IPR023198">
    <property type="entry name" value="PGP-like_dom2"/>
</dbReference>
<comment type="pathway">
    <text evidence="2">Organic acid metabolism; glycolate biosynthesis; glycolate from 2-phosphoglycolate: step 1/1.</text>
</comment>
<dbReference type="InterPro" id="IPR050155">
    <property type="entry name" value="HAD-like_hydrolase_sf"/>
</dbReference>
<proteinExistence type="inferred from homology"/>
<dbReference type="RefSeq" id="WP_012376996.1">
    <property type="nucleotide sequence ID" value="NC_010571.1"/>
</dbReference>
<dbReference type="PANTHER" id="PTHR43434">
    <property type="entry name" value="PHOSPHOGLYCOLATE PHOSPHATASE"/>
    <property type="match status" value="1"/>
</dbReference>
<name>B1ZNX9_OPITP</name>
<evidence type="ECO:0000256" key="1">
    <source>
        <dbReference type="ARBA" id="ARBA00000830"/>
    </source>
</evidence>
<protein>
    <recommendedName>
        <fullName evidence="4">phosphoglycolate phosphatase</fullName>
        <ecNumber evidence="4">3.1.3.18</ecNumber>
    </recommendedName>
</protein>
<accession>B1ZNX9</accession>
<evidence type="ECO:0000313" key="6">
    <source>
        <dbReference type="Proteomes" id="UP000007013"/>
    </source>
</evidence>
<keyword evidence="6" id="KW-1185">Reference proteome</keyword>
<dbReference type="eggNOG" id="COG0546">
    <property type="taxonomic scope" value="Bacteria"/>
</dbReference>
<sequence>MKTLLLWDIDGTLILSGGAGERALVLALEREFGILGTLEDIEVAGRTDPWIARRVLAKFAVPDTPENVSRYLDGYLRALPRELANPHAHTLPGVRELLGALALRKDIAQGLLTGNLRRGAEIKLSHHKLWGHFAFGAFGDDGENRDELGPHALRRACAHHSVEFTAERVFVIGDTPHDITCGKAFGARTIGVATGRYTVEQLRAFSPTAVFPTLADTAAVLAVIDGVPAGARST</sequence>
<dbReference type="GO" id="GO:0008967">
    <property type="term" value="F:phosphoglycolate phosphatase activity"/>
    <property type="evidence" value="ECO:0007669"/>
    <property type="project" value="UniProtKB-EC"/>
</dbReference>
<keyword evidence="5" id="KW-0378">Hydrolase</keyword>
<organism evidence="5 6">
    <name type="scientific">Opitutus terrae (strain DSM 11246 / JCM 15787 / PB90-1)</name>
    <dbReference type="NCBI Taxonomy" id="452637"/>
    <lineage>
        <taxon>Bacteria</taxon>
        <taxon>Pseudomonadati</taxon>
        <taxon>Verrucomicrobiota</taxon>
        <taxon>Opitutia</taxon>
        <taxon>Opitutales</taxon>
        <taxon>Opitutaceae</taxon>
        <taxon>Opitutus</taxon>
    </lineage>
</organism>
<dbReference type="EC" id="3.1.3.18" evidence="4"/>
<gene>
    <name evidence="5" type="ordered locus">Oter_4195</name>
</gene>
<evidence type="ECO:0000256" key="3">
    <source>
        <dbReference type="ARBA" id="ARBA00006171"/>
    </source>
</evidence>
<dbReference type="EMBL" id="CP001032">
    <property type="protein sequence ID" value="ACB77468.1"/>
    <property type="molecule type" value="Genomic_DNA"/>
</dbReference>
<dbReference type="Proteomes" id="UP000007013">
    <property type="component" value="Chromosome"/>
</dbReference>
<evidence type="ECO:0000313" key="5">
    <source>
        <dbReference type="EMBL" id="ACB77468.1"/>
    </source>
</evidence>
<dbReference type="SUPFAM" id="SSF56784">
    <property type="entry name" value="HAD-like"/>
    <property type="match status" value="1"/>
</dbReference>
<dbReference type="Gene3D" id="3.40.50.1000">
    <property type="entry name" value="HAD superfamily/HAD-like"/>
    <property type="match status" value="1"/>
</dbReference>
<dbReference type="Gene3D" id="1.10.150.240">
    <property type="entry name" value="Putative phosphatase, domain 2"/>
    <property type="match status" value="1"/>
</dbReference>
<dbReference type="HOGENOM" id="CLU_045011_18_0_0"/>
<dbReference type="OrthoDB" id="9781769at2"/>
<dbReference type="AlphaFoldDB" id="B1ZNX9"/>
<evidence type="ECO:0000256" key="4">
    <source>
        <dbReference type="ARBA" id="ARBA00013078"/>
    </source>
</evidence>
<evidence type="ECO:0000256" key="2">
    <source>
        <dbReference type="ARBA" id="ARBA00004818"/>
    </source>
</evidence>
<dbReference type="Pfam" id="PF12710">
    <property type="entry name" value="HAD"/>
    <property type="match status" value="1"/>
</dbReference>
<dbReference type="PANTHER" id="PTHR43434:SF1">
    <property type="entry name" value="PHOSPHOGLYCOLATE PHOSPHATASE"/>
    <property type="match status" value="1"/>
</dbReference>
<dbReference type="KEGG" id="ote:Oter_4195"/>
<reference evidence="5 6" key="1">
    <citation type="journal article" date="2011" name="J. Bacteriol.">
        <title>Genome sequence of the verrucomicrobium Opitutus terrae PB90-1, an abundant inhabitant of rice paddy soil ecosystems.</title>
        <authorList>
            <person name="van Passel M.W."/>
            <person name="Kant R."/>
            <person name="Palva A."/>
            <person name="Copeland A."/>
            <person name="Lucas S."/>
            <person name="Lapidus A."/>
            <person name="Glavina del Rio T."/>
            <person name="Pitluck S."/>
            <person name="Goltsman E."/>
            <person name="Clum A."/>
            <person name="Sun H."/>
            <person name="Schmutz J."/>
            <person name="Larimer F.W."/>
            <person name="Land M.L."/>
            <person name="Hauser L."/>
            <person name="Kyrpides N."/>
            <person name="Mikhailova N."/>
            <person name="Richardson P.P."/>
            <person name="Janssen P.H."/>
            <person name="de Vos W.M."/>
            <person name="Smidt H."/>
        </authorList>
    </citation>
    <scope>NUCLEOTIDE SEQUENCE [LARGE SCALE GENOMIC DNA]</scope>
    <source>
        <strain evidence="6">DSM 11246 / JCM 15787 / PB90-1</strain>
    </source>
</reference>